<dbReference type="RefSeq" id="WP_134359486.1">
    <property type="nucleotide sequence ID" value="NZ_CP038033.1"/>
</dbReference>
<dbReference type="Proteomes" id="UP000294325">
    <property type="component" value="Chromosome"/>
</dbReference>
<dbReference type="KEGG" id="nwr:E3U44_18325"/>
<name>A0A4P7C3I1_9GAMM</name>
<protein>
    <submittedName>
        <fullName evidence="1">Uncharacterized protein</fullName>
    </submittedName>
</protein>
<dbReference type="AlphaFoldDB" id="A0A4P7C3I1"/>
<evidence type="ECO:0000313" key="2">
    <source>
        <dbReference type="Proteomes" id="UP000294325"/>
    </source>
</evidence>
<proteinExistence type="predicted"/>
<reference evidence="1 2" key="1">
    <citation type="submission" date="2019-03" db="EMBL/GenBank/DDBJ databases">
        <title>The genome sequence of Nitrosococcus wardiae strain D1FHST reveals the archetypal metabolic capacity of ammonia-oxidizing Gammaproteobacteria.</title>
        <authorList>
            <person name="Wang L."/>
            <person name="Lim C.K."/>
            <person name="Hanson T.E."/>
            <person name="Dang H."/>
            <person name="Klotz M.G."/>
        </authorList>
    </citation>
    <scope>NUCLEOTIDE SEQUENCE [LARGE SCALE GENOMIC DNA]</scope>
    <source>
        <strain evidence="1 2">D1FHS</strain>
    </source>
</reference>
<dbReference type="EMBL" id="CP038033">
    <property type="protein sequence ID" value="QBQ56237.1"/>
    <property type="molecule type" value="Genomic_DNA"/>
</dbReference>
<gene>
    <name evidence="1" type="ORF">E3U44_18325</name>
</gene>
<accession>A0A4P7C3I1</accession>
<organism evidence="1 2">
    <name type="scientific">Nitrosococcus wardiae</name>
    <dbReference type="NCBI Taxonomy" id="1814290"/>
    <lineage>
        <taxon>Bacteria</taxon>
        <taxon>Pseudomonadati</taxon>
        <taxon>Pseudomonadota</taxon>
        <taxon>Gammaproteobacteria</taxon>
        <taxon>Chromatiales</taxon>
        <taxon>Chromatiaceae</taxon>
        <taxon>Nitrosococcus</taxon>
    </lineage>
</organism>
<dbReference type="OrthoDB" id="6637817at2"/>
<sequence length="225" mass="26249">MELEEAIRIIKSLADGIDPKTGEPFPEDSPYHYPDTVRALFSLLFAINNIHFDNTKIPLARAGQPWSDKEDLFLRRSFENGISIGELSSRHLRTKGAIRSRLEKLGLLVSDINNTVIEWRHEEDFLRAEQSYYDPSNDLNQEGEEGSYQIDDYETVYYEDYELSEYDLNQPYLDEYQSSYQAEEWGGEANDLDSNDWEVILGGPDDEDLERQYEEFENYSLDDDL</sequence>
<keyword evidence="2" id="KW-1185">Reference proteome</keyword>
<evidence type="ECO:0000313" key="1">
    <source>
        <dbReference type="EMBL" id="QBQ56237.1"/>
    </source>
</evidence>